<evidence type="ECO:0000256" key="1">
    <source>
        <dbReference type="SAM" id="SignalP"/>
    </source>
</evidence>
<dbReference type="Pfam" id="PF01822">
    <property type="entry name" value="WSC"/>
    <property type="match status" value="1"/>
</dbReference>
<dbReference type="PANTHER" id="PTHR34154:SF3">
    <property type="entry name" value="ALKALI-SENSITIVE LINKAGE PROTEIN 1"/>
    <property type="match status" value="1"/>
</dbReference>
<dbReference type="AlphaFoldDB" id="A0AAD7MZE1"/>
<evidence type="ECO:0000313" key="4">
    <source>
        <dbReference type="Proteomes" id="UP001215598"/>
    </source>
</evidence>
<gene>
    <name evidence="3" type="ORF">B0H16DRAFT_1424797</name>
</gene>
<keyword evidence="4" id="KW-1185">Reference proteome</keyword>
<organism evidence="3 4">
    <name type="scientific">Mycena metata</name>
    <dbReference type="NCBI Taxonomy" id="1033252"/>
    <lineage>
        <taxon>Eukaryota</taxon>
        <taxon>Fungi</taxon>
        <taxon>Dikarya</taxon>
        <taxon>Basidiomycota</taxon>
        <taxon>Agaricomycotina</taxon>
        <taxon>Agaricomycetes</taxon>
        <taxon>Agaricomycetidae</taxon>
        <taxon>Agaricales</taxon>
        <taxon>Marasmiineae</taxon>
        <taxon>Mycenaceae</taxon>
        <taxon>Mycena</taxon>
    </lineage>
</organism>
<dbReference type="GO" id="GO:0071966">
    <property type="term" value="P:fungal-type cell wall polysaccharide metabolic process"/>
    <property type="evidence" value="ECO:0007669"/>
    <property type="project" value="TreeGrafter"/>
</dbReference>
<dbReference type="Proteomes" id="UP001215598">
    <property type="component" value="Unassembled WGS sequence"/>
</dbReference>
<dbReference type="InterPro" id="IPR017853">
    <property type="entry name" value="GH"/>
</dbReference>
<evidence type="ECO:0000313" key="3">
    <source>
        <dbReference type="EMBL" id="KAJ7738795.1"/>
    </source>
</evidence>
<comment type="caution">
    <text evidence="3">The sequence shown here is derived from an EMBL/GenBank/DDBJ whole genome shotgun (WGS) entry which is preliminary data.</text>
</comment>
<keyword evidence="3" id="KW-0378">Hydrolase</keyword>
<feature type="signal peptide" evidence="1">
    <location>
        <begin position="1"/>
        <end position="24"/>
    </location>
</feature>
<dbReference type="InterPro" id="IPR024655">
    <property type="entry name" value="Asl1_glyco_hydro_catalytic"/>
</dbReference>
<accession>A0AAD7MZE1</accession>
<dbReference type="EMBL" id="JARKIB010000110">
    <property type="protein sequence ID" value="KAJ7738795.1"/>
    <property type="molecule type" value="Genomic_DNA"/>
</dbReference>
<reference evidence="3" key="1">
    <citation type="submission" date="2023-03" db="EMBL/GenBank/DDBJ databases">
        <title>Massive genome expansion in bonnet fungi (Mycena s.s.) driven by repeated elements and novel gene families across ecological guilds.</title>
        <authorList>
            <consortium name="Lawrence Berkeley National Laboratory"/>
            <person name="Harder C.B."/>
            <person name="Miyauchi S."/>
            <person name="Viragh M."/>
            <person name="Kuo A."/>
            <person name="Thoen E."/>
            <person name="Andreopoulos B."/>
            <person name="Lu D."/>
            <person name="Skrede I."/>
            <person name="Drula E."/>
            <person name="Henrissat B."/>
            <person name="Morin E."/>
            <person name="Kohler A."/>
            <person name="Barry K."/>
            <person name="LaButti K."/>
            <person name="Morin E."/>
            <person name="Salamov A."/>
            <person name="Lipzen A."/>
            <person name="Mereny Z."/>
            <person name="Hegedus B."/>
            <person name="Baldrian P."/>
            <person name="Stursova M."/>
            <person name="Weitz H."/>
            <person name="Taylor A."/>
            <person name="Grigoriev I.V."/>
            <person name="Nagy L.G."/>
            <person name="Martin F."/>
            <person name="Kauserud H."/>
        </authorList>
    </citation>
    <scope>NUCLEOTIDE SEQUENCE</scope>
    <source>
        <strain evidence="3">CBHHK182m</strain>
    </source>
</reference>
<name>A0AAD7MZE1_9AGAR</name>
<dbReference type="GO" id="GO:0009277">
    <property type="term" value="C:fungal-type cell wall"/>
    <property type="evidence" value="ECO:0007669"/>
    <property type="project" value="TreeGrafter"/>
</dbReference>
<dbReference type="PANTHER" id="PTHR34154">
    <property type="entry name" value="ALKALI-SENSITIVE LINKAGE PROTEIN 1"/>
    <property type="match status" value="1"/>
</dbReference>
<dbReference type="InterPro" id="IPR053183">
    <property type="entry name" value="ASL1"/>
</dbReference>
<dbReference type="Gene3D" id="3.20.20.80">
    <property type="entry name" value="Glycosidases"/>
    <property type="match status" value="1"/>
</dbReference>
<protein>
    <submittedName>
        <fullName evidence="3">Glycosyl hydrolase catalytic core-domain-containing protein</fullName>
    </submittedName>
</protein>
<dbReference type="PROSITE" id="PS51212">
    <property type="entry name" value="WSC"/>
    <property type="match status" value="1"/>
</dbReference>
<evidence type="ECO:0000259" key="2">
    <source>
        <dbReference type="PROSITE" id="PS51212"/>
    </source>
</evidence>
<feature type="domain" description="WSC" evidence="2">
    <location>
        <begin position="32"/>
        <end position="127"/>
    </location>
</feature>
<dbReference type="SUPFAM" id="SSF51445">
    <property type="entry name" value="(Trans)glycosidases"/>
    <property type="match status" value="1"/>
</dbReference>
<dbReference type="SMART" id="SM00321">
    <property type="entry name" value="WSC"/>
    <property type="match status" value="1"/>
</dbReference>
<keyword evidence="1" id="KW-0732">Signal</keyword>
<sequence>MRTGLLWAAVGVAAASILPPQGRALTKTLPAGWSYVGCKVDVGNRILVAASQVSSSNTPQTCIAFCSGKGYSMAGVEFAQECWCGSSYNPIAGTVQSAADSDCSSACTGDSTQTCGGASRIQVYQDSPSTSTGSRGLAWPSDNNFNPAIFVSPKVGFLYNWGHTNTPKNTEFPFYATQWNAAGITTLTADARATGATTILTFNEPDISTQANMTPEVAASYYQQYISPLSAQGFKLATPAVTNGGAPAGLAWLDAFLAACTGCKYDYIALHWYGGGIDDFTEFIVAAKKYNKPIYLTEFGLSWDNEAQVSDYESFLSLALSYLDSEPAVAKYAFFGAFYSGTSKDMITANGTLTTLGQMYVT</sequence>
<dbReference type="GO" id="GO:0016787">
    <property type="term" value="F:hydrolase activity"/>
    <property type="evidence" value="ECO:0007669"/>
    <property type="project" value="UniProtKB-KW"/>
</dbReference>
<proteinExistence type="predicted"/>
<feature type="chain" id="PRO_5042157597" evidence="1">
    <location>
        <begin position="25"/>
        <end position="362"/>
    </location>
</feature>
<dbReference type="Pfam" id="PF11790">
    <property type="entry name" value="Glyco_hydro_cc"/>
    <property type="match status" value="1"/>
</dbReference>
<dbReference type="InterPro" id="IPR002889">
    <property type="entry name" value="WSC_carb-bd"/>
</dbReference>